<dbReference type="Pfam" id="PF17650">
    <property type="entry name" value="RACo_linker"/>
    <property type="match status" value="1"/>
</dbReference>
<dbReference type="PANTHER" id="PTHR42895">
    <property type="entry name" value="IRON-SULFUR CLUSTER-BINDING PROTEIN-RELATED"/>
    <property type="match status" value="1"/>
</dbReference>
<keyword evidence="3" id="KW-1185">Reference proteome</keyword>
<sequence length="645" mass="69409">MEDLMPTVTFLPGYRKVTVPEGTSLLDAARAAGLAMNVVCGGQGKCGKCLVFIKSGNVSFEREKFRKFFSDPEIARGACLACQATVLGDVLVDVPEGSLIQEQKILVEIPGREEIPLNPAVRKYEVYLSPPSLDDTTPDLTRLLEGVEAVGGPPPNRVYAPLGVLRYLPQVLRRSDWHVTATVALVPGGYRLSSVDKGDTTGRVYGAAVDLGTTTVVVYLWSLVDGQILSTASNYNRQISCGEDILSRVNFSRKGGLARLQHLAAESINEALKSAADAAGIDLEEVFEVMVAGNTVMTHLFLGIDPGYMIAEPYIPVVQRMLSTAARRVGIATHENTGIYTFPAVSNFIGGDVIADILATGMTEREEVTLLIDIGTNFEAVLGNRDWMLSCSGAAGPALEGGEVLFGMRANPGAIESIQIDPATLTPTYTTINSIAAPRGICGSGLVDLVAELLRACVIDRTGGINLEIDHPRIRKGRYAPEFVVAWKEETQIGKDIVITENDIKNLIMSKAAIHGACMTLLDAAGLTARDIERVCLSGAFGNYINKENAITIGLIPDVPLERVENIGNGAITGANIALVNRKRRKELDGLARKITYIELNADPSFMDRYTSSCFLPHTDLSLFPRVQQMLEACRLGQGVGSRQG</sequence>
<protein>
    <submittedName>
        <fullName evidence="2">ASKHA domain-containing protein</fullName>
    </submittedName>
</protein>
<dbReference type="Gene3D" id="3.10.20.880">
    <property type="match status" value="1"/>
</dbReference>
<dbReference type="Gene3D" id="3.30.420.480">
    <property type="entry name" value="Domain of unknown function (DUF4445)"/>
    <property type="match status" value="1"/>
</dbReference>
<evidence type="ECO:0000313" key="3">
    <source>
        <dbReference type="Proteomes" id="UP001305652"/>
    </source>
</evidence>
<dbReference type="SUPFAM" id="SSF54292">
    <property type="entry name" value="2Fe-2S ferredoxin-like"/>
    <property type="match status" value="1"/>
</dbReference>
<dbReference type="CDD" id="cd00207">
    <property type="entry name" value="fer2"/>
    <property type="match status" value="1"/>
</dbReference>
<gene>
    <name evidence="2" type="ORF">R6Y96_05895</name>
</gene>
<organism evidence="2 3">
    <name type="scientific">Methanoculleus receptaculi</name>
    <dbReference type="NCBI Taxonomy" id="394967"/>
    <lineage>
        <taxon>Archaea</taxon>
        <taxon>Methanobacteriati</taxon>
        <taxon>Methanobacteriota</taxon>
        <taxon>Stenosarchaea group</taxon>
        <taxon>Methanomicrobia</taxon>
        <taxon>Methanomicrobiales</taxon>
        <taxon>Methanomicrobiaceae</taxon>
        <taxon>Methanoculleus</taxon>
    </lineage>
</organism>
<dbReference type="GeneID" id="85732670"/>
<dbReference type="KEGG" id="mrc:R6Y96_05895"/>
<dbReference type="InterPro" id="IPR001041">
    <property type="entry name" value="2Fe-2S_ferredoxin-type"/>
</dbReference>
<reference evidence="2 3" key="1">
    <citation type="submission" date="2023-10" db="EMBL/GenBank/DDBJ databases">
        <title>The complete genome sequence of Methanoculleus receptaculi DSM 18860.</title>
        <authorList>
            <person name="Lai S.-J."/>
            <person name="You Y.-T."/>
            <person name="Chen S.-C."/>
        </authorList>
    </citation>
    <scope>NUCLEOTIDE SEQUENCE [LARGE SCALE GENOMIC DNA]</scope>
    <source>
        <strain evidence="2 3">DSM 18860</strain>
    </source>
</reference>
<dbReference type="InterPro" id="IPR036010">
    <property type="entry name" value="2Fe-2S_ferredoxin-like_sf"/>
</dbReference>
<dbReference type="InterPro" id="IPR012675">
    <property type="entry name" value="Beta-grasp_dom_sf"/>
</dbReference>
<dbReference type="Proteomes" id="UP001305652">
    <property type="component" value="Chromosome"/>
</dbReference>
<dbReference type="Pfam" id="PF17651">
    <property type="entry name" value="Raco_middle"/>
    <property type="match status" value="1"/>
</dbReference>
<dbReference type="InterPro" id="IPR052911">
    <property type="entry name" value="Corrinoid_activation_enz"/>
</dbReference>
<dbReference type="InterPro" id="IPR027980">
    <property type="entry name" value="RACo_C"/>
</dbReference>
<dbReference type="Pfam" id="PF00111">
    <property type="entry name" value="Fer2"/>
    <property type="match status" value="1"/>
</dbReference>
<dbReference type="Pfam" id="PF14574">
    <property type="entry name" value="RACo_C_ter"/>
    <property type="match status" value="1"/>
</dbReference>
<dbReference type="InterPro" id="IPR040506">
    <property type="entry name" value="RACo_linker"/>
</dbReference>
<accession>A0AAX4FTS8</accession>
<dbReference type="GO" id="GO:0051536">
    <property type="term" value="F:iron-sulfur cluster binding"/>
    <property type="evidence" value="ECO:0007669"/>
    <property type="project" value="InterPro"/>
</dbReference>
<evidence type="ECO:0000313" key="2">
    <source>
        <dbReference type="EMBL" id="WOX56853.1"/>
    </source>
</evidence>
<dbReference type="PROSITE" id="PS51085">
    <property type="entry name" value="2FE2S_FER_2"/>
    <property type="match status" value="1"/>
</dbReference>
<dbReference type="Gene3D" id="3.10.20.30">
    <property type="match status" value="1"/>
</dbReference>
<dbReference type="PANTHER" id="PTHR42895:SF2">
    <property type="entry name" value="IRON-SULFUR CLUSTER PROTEIN"/>
    <property type="match status" value="1"/>
</dbReference>
<dbReference type="RefSeq" id="WP_318620290.1">
    <property type="nucleotide sequence ID" value="NZ_CP137642.1"/>
</dbReference>
<proteinExistence type="predicted"/>
<dbReference type="AlphaFoldDB" id="A0AAX4FTS8"/>
<dbReference type="InterPro" id="IPR042259">
    <property type="entry name" value="Raco-like_middle_sf"/>
</dbReference>
<feature type="domain" description="2Fe-2S ferredoxin-type" evidence="1">
    <location>
        <begin position="6"/>
        <end position="98"/>
    </location>
</feature>
<dbReference type="InterPro" id="IPR041414">
    <property type="entry name" value="Raco-like_middle"/>
</dbReference>
<name>A0AAX4FTS8_9EURY</name>
<dbReference type="EMBL" id="CP137642">
    <property type="protein sequence ID" value="WOX56853.1"/>
    <property type="molecule type" value="Genomic_DNA"/>
</dbReference>
<evidence type="ECO:0000259" key="1">
    <source>
        <dbReference type="PROSITE" id="PS51085"/>
    </source>
</evidence>